<sequence length="256" mass="27641">MKTWTMVTCFLLHFIVSVCNGRKACSCYESYIIGHNITESPVLEPVTEYTKTHNCSTGICTASRVQAPNGAVTYIRSCASKSDHFKAKDGCIRVIAKNETTDTCYCSGDLCNADQNWSTATENSTSLKCHYESPAGLTELNEVHTDILLGTAYCSSGSCVDFTIGTPEHAQNLTHPGNYTFKRSRGCITAPVNGCTSGLPEDLPWDSAYIRETGSNVTNFCACNTDFCNDDSGSGMAVLSSLGLVLLSLTISKLIR</sequence>
<dbReference type="EMBL" id="MTYJ01000015">
    <property type="protein sequence ID" value="OQV22762.1"/>
    <property type="molecule type" value="Genomic_DNA"/>
</dbReference>
<keyword evidence="1 2" id="KW-0732">Signal</keyword>
<evidence type="ECO:0000256" key="1">
    <source>
        <dbReference type="ARBA" id="ARBA00022729"/>
    </source>
</evidence>
<gene>
    <name evidence="3" type="ORF">BV898_03199</name>
</gene>
<dbReference type="InterPro" id="IPR050975">
    <property type="entry name" value="Sleep_regulator"/>
</dbReference>
<evidence type="ECO:0000256" key="2">
    <source>
        <dbReference type="SAM" id="SignalP"/>
    </source>
</evidence>
<accession>A0A1W0X617</accession>
<keyword evidence="4" id="KW-1185">Reference proteome</keyword>
<proteinExistence type="predicted"/>
<comment type="caution">
    <text evidence="3">The sequence shown here is derived from an EMBL/GenBank/DDBJ whole genome shotgun (WGS) entry which is preliminary data.</text>
</comment>
<dbReference type="AlphaFoldDB" id="A0A1W0X617"/>
<dbReference type="Proteomes" id="UP000192578">
    <property type="component" value="Unassembled WGS sequence"/>
</dbReference>
<reference evidence="4" key="1">
    <citation type="submission" date="2017-01" db="EMBL/GenBank/DDBJ databases">
        <title>Comparative genomics of anhydrobiosis in the tardigrade Hypsibius dujardini.</title>
        <authorList>
            <person name="Yoshida Y."/>
            <person name="Koutsovoulos G."/>
            <person name="Laetsch D."/>
            <person name="Stevens L."/>
            <person name="Kumar S."/>
            <person name="Horikawa D."/>
            <person name="Ishino K."/>
            <person name="Komine S."/>
            <person name="Tomita M."/>
            <person name="Blaxter M."/>
            <person name="Arakawa K."/>
        </authorList>
    </citation>
    <scope>NUCLEOTIDE SEQUENCE [LARGE SCALE GENOMIC DNA]</scope>
    <source>
        <strain evidence="4">Z151</strain>
    </source>
</reference>
<evidence type="ECO:0008006" key="5">
    <source>
        <dbReference type="Google" id="ProtNLM"/>
    </source>
</evidence>
<feature type="signal peptide" evidence="2">
    <location>
        <begin position="1"/>
        <end position="21"/>
    </location>
</feature>
<name>A0A1W0X617_HYPEX</name>
<feature type="chain" id="PRO_5012664243" description="Protein quiver" evidence="2">
    <location>
        <begin position="22"/>
        <end position="256"/>
    </location>
</feature>
<organism evidence="3 4">
    <name type="scientific">Hypsibius exemplaris</name>
    <name type="common">Freshwater tardigrade</name>
    <dbReference type="NCBI Taxonomy" id="2072580"/>
    <lineage>
        <taxon>Eukaryota</taxon>
        <taxon>Metazoa</taxon>
        <taxon>Ecdysozoa</taxon>
        <taxon>Tardigrada</taxon>
        <taxon>Eutardigrada</taxon>
        <taxon>Parachela</taxon>
        <taxon>Hypsibioidea</taxon>
        <taxon>Hypsibiidae</taxon>
        <taxon>Hypsibius</taxon>
    </lineage>
</organism>
<evidence type="ECO:0000313" key="4">
    <source>
        <dbReference type="Proteomes" id="UP000192578"/>
    </source>
</evidence>
<dbReference type="PANTHER" id="PTHR33562">
    <property type="entry name" value="ATILLA, ISOFORM B-RELATED-RELATED"/>
    <property type="match status" value="1"/>
</dbReference>
<evidence type="ECO:0000313" key="3">
    <source>
        <dbReference type="EMBL" id="OQV22762.1"/>
    </source>
</evidence>
<protein>
    <recommendedName>
        <fullName evidence="5">Protein quiver</fullName>
    </recommendedName>
</protein>